<keyword evidence="5" id="KW-1185">Reference proteome</keyword>
<dbReference type="CDD" id="cd04301">
    <property type="entry name" value="NAT_SF"/>
    <property type="match status" value="1"/>
</dbReference>
<feature type="domain" description="N-acetyltransferase" evidence="3">
    <location>
        <begin position="1"/>
        <end position="162"/>
    </location>
</feature>
<evidence type="ECO:0000256" key="2">
    <source>
        <dbReference type="ARBA" id="ARBA00023315"/>
    </source>
</evidence>
<dbReference type="GO" id="GO:0016747">
    <property type="term" value="F:acyltransferase activity, transferring groups other than amino-acyl groups"/>
    <property type="evidence" value="ECO:0007669"/>
    <property type="project" value="InterPro"/>
</dbReference>
<dbReference type="PANTHER" id="PTHR43877">
    <property type="entry name" value="AMINOALKYLPHOSPHONATE N-ACETYLTRANSFERASE-RELATED-RELATED"/>
    <property type="match status" value="1"/>
</dbReference>
<dbReference type="Gene3D" id="3.40.630.30">
    <property type="match status" value="1"/>
</dbReference>
<dbReference type="PROSITE" id="PS51186">
    <property type="entry name" value="GNAT"/>
    <property type="match status" value="1"/>
</dbReference>
<sequence>MRIVTARFDHPDARKLSDIVQAEYAVRYGGEGDVTPLDPAMFDPPQGLYLLGYDADGAPVASGGWRAMDTSAEENYADGDAEIKRMFVMLHARGRGLSRLLLARLEESAREAGRTRMVLETGDKQPEAIALYVSSGYTLLPEREKFGCYREEPSSRCFVKAL</sequence>
<dbReference type="InterPro" id="IPR016181">
    <property type="entry name" value="Acyl_CoA_acyltransferase"/>
</dbReference>
<dbReference type="Pfam" id="PF00583">
    <property type="entry name" value="Acetyltransf_1"/>
    <property type="match status" value="1"/>
</dbReference>
<name>A0A7X6HYV0_9ACTN</name>
<gene>
    <name evidence="4" type="ORF">HCN56_10370</name>
</gene>
<dbReference type="PANTHER" id="PTHR43877:SF2">
    <property type="entry name" value="AMINOALKYLPHOSPHONATE N-ACETYLTRANSFERASE-RELATED"/>
    <property type="match status" value="1"/>
</dbReference>
<dbReference type="Proteomes" id="UP000578686">
    <property type="component" value="Unassembled WGS sequence"/>
</dbReference>
<organism evidence="4 5">
    <name type="scientific">Streptomyces lonarensis</name>
    <dbReference type="NCBI Taxonomy" id="700599"/>
    <lineage>
        <taxon>Bacteria</taxon>
        <taxon>Bacillati</taxon>
        <taxon>Actinomycetota</taxon>
        <taxon>Actinomycetes</taxon>
        <taxon>Kitasatosporales</taxon>
        <taxon>Streptomycetaceae</taxon>
        <taxon>Streptomyces</taxon>
    </lineage>
</organism>
<reference evidence="4 5" key="1">
    <citation type="submission" date="2020-03" db="EMBL/GenBank/DDBJ databases">
        <title>Draft genome of Streptomyces sp. ventii, isolated from the Axial Seamount in the Pacific Ocean, and resequencing of the two type strains Streptomyces lonarensis strain NCL 716 and Streptomyces bohaiensis strain 11A07.</title>
        <authorList>
            <person name="Loughran R.M."/>
            <person name="Pfannmuller K.M."/>
            <person name="Wasson B.J."/>
            <person name="Deadmond M.C."/>
            <person name="Paddock B.E."/>
            <person name="Koyack M.J."/>
            <person name="Gallegos D.A."/>
            <person name="Mitchell E.A."/>
            <person name="Ushijima B."/>
            <person name="Saw J.H."/>
            <person name="Mcphail K.L."/>
            <person name="Videau P."/>
        </authorList>
    </citation>
    <scope>NUCLEOTIDE SEQUENCE [LARGE SCALE GENOMIC DNA]</scope>
    <source>
        <strain evidence="4 5">NCL716</strain>
    </source>
</reference>
<dbReference type="EMBL" id="JAAVJD010000059">
    <property type="protein sequence ID" value="NJQ05971.1"/>
    <property type="molecule type" value="Genomic_DNA"/>
</dbReference>
<evidence type="ECO:0000313" key="5">
    <source>
        <dbReference type="Proteomes" id="UP000578686"/>
    </source>
</evidence>
<evidence type="ECO:0000259" key="3">
    <source>
        <dbReference type="PROSITE" id="PS51186"/>
    </source>
</evidence>
<keyword evidence="2" id="KW-0012">Acyltransferase</keyword>
<comment type="caution">
    <text evidence="4">The sequence shown here is derived from an EMBL/GenBank/DDBJ whole genome shotgun (WGS) entry which is preliminary data.</text>
</comment>
<protein>
    <submittedName>
        <fullName evidence="4">GNAT family N-acetyltransferase</fullName>
    </submittedName>
</protein>
<evidence type="ECO:0000256" key="1">
    <source>
        <dbReference type="ARBA" id="ARBA00022679"/>
    </source>
</evidence>
<dbReference type="RefSeq" id="WP_167969563.1">
    <property type="nucleotide sequence ID" value="NZ_BHZG01000389.1"/>
</dbReference>
<keyword evidence="1 4" id="KW-0808">Transferase</keyword>
<dbReference type="InterPro" id="IPR000182">
    <property type="entry name" value="GNAT_dom"/>
</dbReference>
<dbReference type="InterPro" id="IPR050832">
    <property type="entry name" value="Bact_Acetyltransf"/>
</dbReference>
<accession>A0A7X6HYV0</accession>
<dbReference type="SUPFAM" id="SSF55729">
    <property type="entry name" value="Acyl-CoA N-acyltransferases (Nat)"/>
    <property type="match status" value="1"/>
</dbReference>
<evidence type="ECO:0000313" key="4">
    <source>
        <dbReference type="EMBL" id="NJQ05971.1"/>
    </source>
</evidence>
<proteinExistence type="predicted"/>
<dbReference type="AlphaFoldDB" id="A0A7X6HYV0"/>